<accession>A0ABU1YUC5</accession>
<dbReference type="RefSeq" id="WP_310271616.1">
    <property type="nucleotide sequence ID" value="NZ_JAVDXU010000005.1"/>
</dbReference>
<organism evidence="2 3">
    <name type="scientific">Roseateles saccharophilus</name>
    <name type="common">Pseudomonas saccharophila</name>
    <dbReference type="NCBI Taxonomy" id="304"/>
    <lineage>
        <taxon>Bacteria</taxon>
        <taxon>Pseudomonadati</taxon>
        <taxon>Pseudomonadota</taxon>
        <taxon>Betaproteobacteria</taxon>
        <taxon>Burkholderiales</taxon>
        <taxon>Sphaerotilaceae</taxon>
        <taxon>Roseateles</taxon>
    </lineage>
</organism>
<comment type="caution">
    <text evidence="2">The sequence shown here is derived from an EMBL/GenBank/DDBJ whole genome shotgun (WGS) entry which is preliminary data.</text>
</comment>
<evidence type="ECO:0000313" key="2">
    <source>
        <dbReference type="EMBL" id="MDR7272452.1"/>
    </source>
</evidence>
<evidence type="ECO:0008006" key="4">
    <source>
        <dbReference type="Google" id="ProtNLM"/>
    </source>
</evidence>
<feature type="signal peptide" evidence="1">
    <location>
        <begin position="1"/>
        <end position="34"/>
    </location>
</feature>
<feature type="chain" id="PRO_5046353392" description="TonB C-terminal domain-containing protein" evidence="1">
    <location>
        <begin position="35"/>
        <end position="167"/>
    </location>
</feature>
<evidence type="ECO:0000313" key="3">
    <source>
        <dbReference type="Proteomes" id="UP001180453"/>
    </source>
</evidence>
<name>A0ABU1YUC5_ROSSA</name>
<gene>
    <name evidence="2" type="ORF">J2X20_005135</name>
</gene>
<evidence type="ECO:0000256" key="1">
    <source>
        <dbReference type="SAM" id="SignalP"/>
    </source>
</evidence>
<proteinExistence type="predicted"/>
<dbReference type="Proteomes" id="UP001180453">
    <property type="component" value="Unassembled WGS sequence"/>
</dbReference>
<protein>
    <recommendedName>
        <fullName evidence="4">TonB C-terminal domain-containing protein</fullName>
    </recommendedName>
</protein>
<sequence length="167" mass="17940">MSQVLSIARRQPARSTLASVTFAIAALAAGPALADPASELTRVEVQGRTVEAPVRYDVHAACAGFETQLQDALQTAWIRERYTGNVMVQFVMEGGQISAVKARAATFSAQRSVSRAVQDLQCGAQAKAQPQIYRFRVDFIDPDSQPYRGDTQIAGASSAVRIARVGN</sequence>
<reference evidence="2 3" key="1">
    <citation type="submission" date="2023-07" db="EMBL/GenBank/DDBJ databases">
        <title>Sorghum-associated microbial communities from plants grown in Nebraska, USA.</title>
        <authorList>
            <person name="Schachtman D."/>
        </authorList>
    </citation>
    <scope>NUCLEOTIDE SEQUENCE [LARGE SCALE GENOMIC DNA]</scope>
    <source>
        <strain evidence="2 3">BE314</strain>
    </source>
</reference>
<dbReference type="EMBL" id="JAVDXU010000005">
    <property type="protein sequence ID" value="MDR7272452.1"/>
    <property type="molecule type" value="Genomic_DNA"/>
</dbReference>
<keyword evidence="3" id="KW-1185">Reference proteome</keyword>
<keyword evidence="1" id="KW-0732">Signal</keyword>